<feature type="transmembrane region" description="Helical" evidence="1">
    <location>
        <begin position="82"/>
        <end position="106"/>
    </location>
</feature>
<accession>A0A3P3DHS0</accession>
<keyword evidence="1" id="KW-0812">Transmembrane</keyword>
<feature type="transmembrane region" description="Helical" evidence="1">
    <location>
        <begin position="41"/>
        <end position="61"/>
    </location>
</feature>
<dbReference type="InterPro" id="IPR046513">
    <property type="entry name" value="DUF6691"/>
</dbReference>
<keyword evidence="3" id="KW-1185">Reference proteome</keyword>
<dbReference type="Proteomes" id="UP000282125">
    <property type="component" value="Unassembled WGS sequence"/>
</dbReference>
<reference evidence="2 3" key="1">
    <citation type="submission" date="2018-11" db="EMBL/GenBank/DDBJ databases">
        <title>Gemmobacter sp. nov., YIM 102744-1 draft genome.</title>
        <authorList>
            <person name="Li G."/>
            <person name="Jiang Y."/>
        </authorList>
    </citation>
    <scope>NUCLEOTIDE SEQUENCE [LARGE SCALE GENOMIC DNA]</scope>
    <source>
        <strain evidence="2 3">YIM 102744-1</strain>
    </source>
</reference>
<organism evidence="2 3">
    <name type="scientific">Falsigemmobacter faecalis</name>
    <dbReference type="NCBI Taxonomy" id="2488730"/>
    <lineage>
        <taxon>Bacteria</taxon>
        <taxon>Pseudomonadati</taxon>
        <taxon>Pseudomonadota</taxon>
        <taxon>Alphaproteobacteria</taxon>
        <taxon>Rhodobacterales</taxon>
        <taxon>Paracoccaceae</taxon>
        <taxon>Falsigemmobacter</taxon>
    </lineage>
</organism>
<protein>
    <submittedName>
        <fullName evidence="2">YeeE/YedE family protein</fullName>
    </submittedName>
</protein>
<proteinExistence type="predicted"/>
<dbReference type="AlphaFoldDB" id="A0A3P3DHS0"/>
<evidence type="ECO:0000313" key="2">
    <source>
        <dbReference type="EMBL" id="RRH73795.1"/>
    </source>
</evidence>
<dbReference type="Pfam" id="PF20398">
    <property type="entry name" value="DUF6691"/>
    <property type="match status" value="1"/>
</dbReference>
<evidence type="ECO:0000313" key="3">
    <source>
        <dbReference type="Proteomes" id="UP000282125"/>
    </source>
</evidence>
<dbReference type="RefSeq" id="WP_124965245.1">
    <property type="nucleotide sequence ID" value="NZ_RRAZ01000016.1"/>
</dbReference>
<gene>
    <name evidence="2" type="ORF">EG244_12025</name>
</gene>
<sequence length="136" mass="14199">MQILIAAVIGLIFGAGITLGGMINPAKVLNFFDIAGTWDPSLAFVMGSALIVTATGYRLVWKRPAPVFEAKFQVPTRKDIDPALLGGAALFGVGWGIAGFCPGGAIPALGLFEPQAFLFVGSMLAGLYLAKTLRKS</sequence>
<dbReference type="OrthoDB" id="9790409at2"/>
<feature type="transmembrane region" description="Helical" evidence="1">
    <location>
        <begin position="112"/>
        <end position="130"/>
    </location>
</feature>
<evidence type="ECO:0000256" key="1">
    <source>
        <dbReference type="SAM" id="Phobius"/>
    </source>
</evidence>
<dbReference type="EMBL" id="RRAZ01000016">
    <property type="protein sequence ID" value="RRH73795.1"/>
    <property type="molecule type" value="Genomic_DNA"/>
</dbReference>
<name>A0A3P3DHS0_9RHOB</name>
<keyword evidence="1" id="KW-0472">Membrane</keyword>
<comment type="caution">
    <text evidence="2">The sequence shown here is derived from an EMBL/GenBank/DDBJ whole genome shotgun (WGS) entry which is preliminary data.</text>
</comment>
<keyword evidence="1" id="KW-1133">Transmembrane helix</keyword>